<keyword evidence="1" id="KW-0732">Signal</keyword>
<dbReference type="Proteomes" id="UP000429595">
    <property type="component" value="Unassembled WGS sequence"/>
</dbReference>
<name>A0A6I1FHV8_9BACI</name>
<dbReference type="PRINTS" id="PR01607">
    <property type="entry name" value="APYRASEFAMLY"/>
</dbReference>
<dbReference type="Gene3D" id="3.60.21.10">
    <property type="match status" value="1"/>
</dbReference>
<evidence type="ECO:0000259" key="3">
    <source>
        <dbReference type="Pfam" id="PF00149"/>
    </source>
</evidence>
<dbReference type="InterPro" id="IPR036907">
    <property type="entry name" value="5'-Nucleotdase_C_sf"/>
</dbReference>
<dbReference type="Gene3D" id="3.90.780.10">
    <property type="entry name" value="5'-Nucleotidase, C-terminal domain"/>
    <property type="match status" value="1"/>
</dbReference>
<evidence type="ECO:0000313" key="6">
    <source>
        <dbReference type="Proteomes" id="UP000429595"/>
    </source>
</evidence>
<dbReference type="Pfam" id="PF00149">
    <property type="entry name" value="Metallophos"/>
    <property type="match status" value="1"/>
</dbReference>
<dbReference type="Pfam" id="PF02872">
    <property type="entry name" value="5_nucleotid_C"/>
    <property type="match status" value="1"/>
</dbReference>
<evidence type="ECO:0000256" key="1">
    <source>
        <dbReference type="ARBA" id="ARBA00022729"/>
    </source>
</evidence>
<keyword evidence="6" id="KW-1185">Reference proteome</keyword>
<evidence type="ECO:0000259" key="4">
    <source>
        <dbReference type="Pfam" id="PF02872"/>
    </source>
</evidence>
<dbReference type="PANTHER" id="PTHR11575">
    <property type="entry name" value="5'-NUCLEOTIDASE-RELATED"/>
    <property type="match status" value="1"/>
</dbReference>
<dbReference type="GO" id="GO:0009166">
    <property type="term" value="P:nucleotide catabolic process"/>
    <property type="evidence" value="ECO:0007669"/>
    <property type="project" value="InterPro"/>
</dbReference>
<comment type="similarity">
    <text evidence="2">Belongs to the 5'-nucleotidase family.</text>
</comment>
<dbReference type="SUPFAM" id="SSF56300">
    <property type="entry name" value="Metallo-dependent phosphatases"/>
    <property type="match status" value="1"/>
</dbReference>
<protein>
    <submittedName>
        <fullName evidence="5">Bifunctional metallophosphatase/5'-nucleotidase</fullName>
    </submittedName>
</protein>
<reference evidence="5 6" key="1">
    <citation type="submission" date="2019-10" db="EMBL/GenBank/DDBJ databases">
        <title>Bacillus aerolatum sp. nov., isolated from bioaerosol of sport playgrounds.</title>
        <authorList>
            <person name="Chen P."/>
            <person name="Zhang G."/>
        </authorList>
    </citation>
    <scope>NUCLEOTIDE SEQUENCE [LARGE SCALE GENOMIC DNA]</scope>
    <source>
        <strain evidence="5 6">CX253</strain>
    </source>
</reference>
<comment type="caution">
    <text evidence="5">The sequence shown here is derived from an EMBL/GenBank/DDBJ whole genome shotgun (WGS) entry which is preliminary data.</text>
</comment>
<feature type="domain" description="5'-Nucleotidase C-terminal" evidence="4">
    <location>
        <begin position="305"/>
        <end position="434"/>
    </location>
</feature>
<dbReference type="EMBL" id="WEIO01000009">
    <property type="protein sequence ID" value="KAB7705254.1"/>
    <property type="molecule type" value="Genomic_DNA"/>
</dbReference>
<evidence type="ECO:0000313" key="5">
    <source>
        <dbReference type="EMBL" id="KAB7705254.1"/>
    </source>
</evidence>
<dbReference type="RefSeq" id="WP_152153088.1">
    <property type="nucleotide sequence ID" value="NZ_WEIO01000009.1"/>
</dbReference>
<dbReference type="PANTHER" id="PTHR11575:SF42">
    <property type="entry name" value="SULFUR OXIDATION PROTEIN SOXB"/>
    <property type="match status" value="1"/>
</dbReference>
<dbReference type="InterPro" id="IPR004843">
    <property type="entry name" value="Calcineurin-like_PHP"/>
</dbReference>
<feature type="domain" description="Calcineurin-like phosphoesterase" evidence="3">
    <location>
        <begin position="6"/>
        <end position="220"/>
    </location>
</feature>
<keyword evidence="2" id="KW-0378">Hydrolase</keyword>
<evidence type="ECO:0000256" key="2">
    <source>
        <dbReference type="RuleBase" id="RU362119"/>
    </source>
</evidence>
<accession>A0A6I1FHV8</accession>
<dbReference type="InterPro" id="IPR008334">
    <property type="entry name" value="5'-Nucleotdase_C"/>
</dbReference>
<sequence>MSKEVTIIQQNDTHGSIELHHELFWEGNGPQIHKAGGFSRIANYIKEVKKQKQNVLFFDGGDLFHGTAPLVSSRGEAILTALRMLPLDGFVPGNWEFAYGKEQLLSLTEQLSFPTLACNVKHEGSNEFVFSPYIIQELSGMKVGVIGLTYPYVDQTMPAGFADGLAFSKGIEEVEQIVEKLRNEKVDLIVLLSHMGLPLDVKLASMINGIHIILSGHSHDRVKKPIIQGETLIVQSGASSSFIGRLDVTVDNGKIIDYKHELIPLFEHDYKEDEEMKEMIEAILRPYAPQMEEIVGRTDKILHRMTLNEAPMDRLITDAYLHSFDADLAFSHGWRYGTPIPAGPVTLYDIHSIIPTNPEVFTMDVSGEILLKALEKNLEQVFSSDPFEQKGGYILRSSGLFMAFKPYNPKGSRIQELLINGQGLDTRKTYKIAGAGEQLFKGITSPRNYKGKQAVEAISGFLKDKKRFESNHSPSIISV</sequence>
<dbReference type="GO" id="GO:0030288">
    <property type="term" value="C:outer membrane-bounded periplasmic space"/>
    <property type="evidence" value="ECO:0007669"/>
    <property type="project" value="TreeGrafter"/>
</dbReference>
<dbReference type="AlphaFoldDB" id="A0A6I1FHV8"/>
<dbReference type="SUPFAM" id="SSF55816">
    <property type="entry name" value="5'-nucleotidase (syn. UDP-sugar hydrolase), C-terminal domain"/>
    <property type="match status" value="1"/>
</dbReference>
<dbReference type="GO" id="GO:0000166">
    <property type="term" value="F:nucleotide binding"/>
    <property type="evidence" value="ECO:0007669"/>
    <property type="project" value="UniProtKB-KW"/>
</dbReference>
<dbReference type="InterPro" id="IPR006179">
    <property type="entry name" value="5_nucleotidase/apyrase"/>
</dbReference>
<dbReference type="GO" id="GO:0016787">
    <property type="term" value="F:hydrolase activity"/>
    <property type="evidence" value="ECO:0007669"/>
    <property type="project" value="UniProtKB-KW"/>
</dbReference>
<proteinExistence type="inferred from homology"/>
<keyword evidence="2" id="KW-0547">Nucleotide-binding</keyword>
<dbReference type="InterPro" id="IPR029052">
    <property type="entry name" value="Metallo-depent_PP-like"/>
</dbReference>
<organism evidence="5 6">
    <name type="scientific">Bacillus aerolatus</name>
    <dbReference type="NCBI Taxonomy" id="2653354"/>
    <lineage>
        <taxon>Bacteria</taxon>
        <taxon>Bacillati</taxon>
        <taxon>Bacillota</taxon>
        <taxon>Bacilli</taxon>
        <taxon>Bacillales</taxon>
        <taxon>Bacillaceae</taxon>
        <taxon>Bacillus</taxon>
    </lineage>
</organism>
<gene>
    <name evidence="5" type="ORF">F9802_14195</name>
</gene>